<name>A0A4Y7QLX5_9AGAM</name>
<dbReference type="EMBL" id="ML170158">
    <property type="protein sequence ID" value="TDL28248.1"/>
    <property type="molecule type" value="Genomic_DNA"/>
</dbReference>
<evidence type="ECO:0000256" key="2">
    <source>
        <dbReference type="ARBA" id="ARBA00022679"/>
    </source>
</evidence>
<dbReference type="InterPro" id="IPR009288">
    <property type="entry name" value="AIG2-like_dom"/>
</dbReference>
<dbReference type="SUPFAM" id="SSF110857">
    <property type="entry name" value="Gamma-glutamyl cyclotransferase-like"/>
    <property type="match status" value="1"/>
</dbReference>
<comment type="similarity">
    <text evidence="1">Belongs to the gamma-glutamylcyclotransferase family.</text>
</comment>
<keyword evidence="2" id="KW-0808">Transferase</keyword>
<evidence type="ECO:0000256" key="4">
    <source>
        <dbReference type="SAM" id="MobiDB-lite"/>
    </source>
</evidence>
<reference evidence="6 7" key="1">
    <citation type="submission" date="2018-06" db="EMBL/GenBank/DDBJ databases">
        <title>A transcriptomic atlas of mushroom development highlights an independent origin of complex multicellularity.</title>
        <authorList>
            <consortium name="DOE Joint Genome Institute"/>
            <person name="Krizsan K."/>
            <person name="Almasi E."/>
            <person name="Merenyi Z."/>
            <person name="Sahu N."/>
            <person name="Viragh M."/>
            <person name="Koszo T."/>
            <person name="Mondo S."/>
            <person name="Kiss B."/>
            <person name="Balint B."/>
            <person name="Kues U."/>
            <person name="Barry K."/>
            <person name="Hegedus J.C."/>
            <person name="Henrissat B."/>
            <person name="Johnson J."/>
            <person name="Lipzen A."/>
            <person name="Ohm R."/>
            <person name="Nagy I."/>
            <person name="Pangilinan J."/>
            <person name="Yan J."/>
            <person name="Xiong Y."/>
            <person name="Grigoriev I.V."/>
            <person name="Hibbett D.S."/>
            <person name="Nagy L.G."/>
        </authorList>
    </citation>
    <scope>NUCLEOTIDE SEQUENCE [LARGE SCALE GENOMIC DNA]</scope>
    <source>
        <strain evidence="6 7">SZMC22713</strain>
    </source>
</reference>
<dbReference type="Pfam" id="PF06094">
    <property type="entry name" value="GGACT"/>
    <property type="match status" value="1"/>
</dbReference>
<feature type="region of interest" description="Disordered" evidence="4">
    <location>
        <begin position="1"/>
        <end position="25"/>
    </location>
</feature>
<evidence type="ECO:0000313" key="7">
    <source>
        <dbReference type="Proteomes" id="UP000294933"/>
    </source>
</evidence>
<evidence type="ECO:0000259" key="5">
    <source>
        <dbReference type="Pfam" id="PF06094"/>
    </source>
</evidence>
<keyword evidence="7" id="KW-1185">Reference proteome</keyword>
<dbReference type="Proteomes" id="UP000294933">
    <property type="component" value="Unassembled WGS sequence"/>
</dbReference>
<feature type="compositionally biased region" description="Basic and acidic residues" evidence="4">
    <location>
        <begin position="1"/>
        <end position="16"/>
    </location>
</feature>
<dbReference type="InterPro" id="IPR045038">
    <property type="entry name" value="AIG2-like"/>
</dbReference>
<proteinExistence type="inferred from homology"/>
<organism evidence="6 7">
    <name type="scientific">Rickenella mellea</name>
    <dbReference type="NCBI Taxonomy" id="50990"/>
    <lineage>
        <taxon>Eukaryota</taxon>
        <taxon>Fungi</taxon>
        <taxon>Dikarya</taxon>
        <taxon>Basidiomycota</taxon>
        <taxon>Agaricomycotina</taxon>
        <taxon>Agaricomycetes</taxon>
        <taxon>Hymenochaetales</taxon>
        <taxon>Rickenellaceae</taxon>
        <taxon>Rickenella</taxon>
    </lineage>
</organism>
<dbReference type="CDD" id="cd06661">
    <property type="entry name" value="GGCT_like"/>
    <property type="match status" value="1"/>
</dbReference>
<evidence type="ECO:0000256" key="1">
    <source>
        <dbReference type="ARBA" id="ARBA00008861"/>
    </source>
</evidence>
<dbReference type="PANTHER" id="PTHR31544:SF2">
    <property type="entry name" value="AIG2-LIKE PROTEIN D"/>
    <property type="match status" value="1"/>
</dbReference>
<gene>
    <name evidence="6" type="ORF">BD410DRAFT_761749</name>
</gene>
<dbReference type="OrthoDB" id="1044435at2759"/>
<sequence length="198" mass="22874">MQHAFREHQERTEVRPRRSARLNPSPSSSLAFFYGTLMYPSVLRRVIRHDGSHLNACPAVLPAYIRHKVAHATFPAVIPFEQSRLLIPEEIPMTEQCVRGVLVRGLTEKDMKFIKSFEGNLYEYVVADVQPLKQFASLDSNNAVQMDVLASDTENNLQSHSPEYLRANVYVWRLPLSDLLPEIWTFEEFERDALADWM</sequence>
<dbReference type="InterPro" id="IPR036568">
    <property type="entry name" value="GGCT-like_sf"/>
</dbReference>
<feature type="domain" description="Gamma-glutamylcyclotransferase AIG2-like" evidence="5">
    <location>
        <begin position="32"/>
        <end position="130"/>
    </location>
</feature>
<dbReference type="VEuPathDB" id="FungiDB:BD410DRAFT_761749"/>
<dbReference type="AlphaFoldDB" id="A0A4Y7QLX5"/>
<dbReference type="GO" id="GO:0016740">
    <property type="term" value="F:transferase activity"/>
    <property type="evidence" value="ECO:0007669"/>
    <property type="project" value="UniProtKB-KW"/>
</dbReference>
<dbReference type="PANTHER" id="PTHR31544">
    <property type="entry name" value="AIG2-LIKE PROTEIN D"/>
    <property type="match status" value="1"/>
</dbReference>
<protein>
    <recommendedName>
        <fullName evidence="3">Putative gamma-glutamylcyclotransferase</fullName>
    </recommendedName>
</protein>
<dbReference type="InterPro" id="IPR013024">
    <property type="entry name" value="GGCT-like"/>
</dbReference>
<evidence type="ECO:0000256" key="3">
    <source>
        <dbReference type="ARBA" id="ARBA00030602"/>
    </source>
</evidence>
<evidence type="ECO:0000313" key="6">
    <source>
        <dbReference type="EMBL" id="TDL28248.1"/>
    </source>
</evidence>
<dbReference type="Gene3D" id="3.10.490.10">
    <property type="entry name" value="Gamma-glutamyl cyclotransferase-like"/>
    <property type="match status" value="1"/>
</dbReference>
<accession>A0A4Y7QLX5</accession>